<evidence type="ECO:0000313" key="2">
    <source>
        <dbReference type="EMBL" id="ACK68303.1"/>
    </source>
</evidence>
<dbReference type="STRING" id="41431.PCC8801_4381"/>
<feature type="transmembrane region" description="Helical" evidence="1">
    <location>
        <begin position="6"/>
        <end position="26"/>
    </location>
</feature>
<feature type="transmembrane region" description="Helical" evidence="1">
    <location>
        <begin position="365"/>
        <end position="385"/>
    </location>
</feature>
<feature type="transmembrane region" description="Helical" evidence="1">
    <location>
        <begin position="334"/>
        <end position="353"/>
    </location>
</feature>
<feature type="transmembrane region" description="Helical" evidence="1">
    <location>
        <begin position="234"/>
        <end position="252"/>
    </location>
</feature>
<keyword evidence="1" id="KW-1133">Transmembrane helix</keyword>
<reference evidence="3" key="1">
    <citation type="journal article" date="2011" name="MBio">
        <title>Novel metabolic attributes of the genus Cyanothece, comprising a group of unicellular nitrogen-fixing Cyanobacteria.</title>
        <authorList>
            <person name="Bandyopadhyay A."/>
            <person name="Elvitigala T."/>
            <person name="Welsh E."/>
            <person name="Stockel J."/>
            <person name="Liberton M."/>
            <person name="Min H."/>
            <person name="Sherman L.A."/>
            <person name="Pakrasi H.B."/>
        </authorList>
    </citation>
    <scope>NUCLEOTIDE SEQUENCE [LARGE SCALE GENOMIC DNA]</scope>
    <source>
        <strain evidence="3">PCC 8801</strain>
    </source>
</reference>
<dbReference type="OrthoDB" id="526808at2"/>
<organism evidence="2 3">
    <name type="scientific">Rippkaea orientalis (strain PCC 8801 / RF-1)</name>
    <name type="common">Cyanothece sp. (strain PCC 8801)</name>
    <dbReference type="NCBI Taxonomy" id="41431"/>
    <lineage>
        <taxon>Bacteria</taxon>
        <taxon>Bacillati</taxon>
        <taxon>Cyanobacteriota</taxon>
        <taxon>Cyanophyceae</taxon>
        <taxon>Oscillatoriophycideae</taxon>
        <taxon>Chroococcales</taxon>
        <taxon>Aphanothecaceae</taxon>
        <taxon>Rippkaea</taxon>
        <taxon>Rippkaea orientalis</taxon>
    </lineage>
</organism>
<dbReference type="KEGG" id="cyp:PCC8801_4381"/>
<feature type="transmembrane region" description="Helical" evidence="1">
    <location>
        <begin position="309"/>
        <end position="327"/>
    </location>
</feature>
<accession>B7JVH0</accession>
<name>B7JVH0_RIPO1</name>
<evidence type="ECO:0008006" key="4">
    <source>
        <dbReference type="Google" id="ProtNLM"/>
    </source>
</evidence>
<sequence>MKYLKQITLIAFLWLLVINSGTLGVLDTELRLQMSHAWWTGKEEVQISPEMTRKIRGDIRFGVIGTNNKRYIAYEQGQSILMLPGDWLGTQIARVFPILDEQDWRELIVSFFIFIPINIAVVVASYWLLKLLEFPDKVAAVSSLILLLGTTILHHAQVHQQNNQILVLLIVGYAGVLSFIKTKNYQVLFLSGLALGGTILIRITCLLHVLTVGLFLLGCLLYNNRKNIQDNLKPLGIFMTGLIPLTLLGRILDFSRYGSFFVSGKSVEKAQLQTDPMWQGLPDLPPNYPLINSPHVGILGPLISPAKSLFIYDPLLLPGLVVGITYWRRFSPYLQWYLITIGFNITLHLFAYSRFFFWHGDHAWAARYHVTSIHLLLIPLIAVIVKELPRLKALKKNLIKAIIGLAILVQLASVAMPFNLEIYQSQMGMAGSKYDLRIVQRVINIVCLINPSISKYCIPNYPEQEKFVKSFNHFNFFPHILSEKIANPWINRLILGFWLIALIAAISLTFYFFKVKLP</sequence>
<proteinExistence type="predicted"/>
<evidence type="ECO:0000256" key="1">
    <source>
        <dbReference type="SAM" id="Phobius"/>
    </source>
</evidence>
<evidence type="ECO:0000313" key="3">
    <source>
        <dbReference type="Proteomes" id="UP000008204"/>
    </source>
</evidence>
<feature type="transmembrane region" description="Helical" evidence="1">
    <location>
        <begin position="107"/>
        <end position="128"/>
    </location>
</feature>
<dbReference type="RefSeq" id="WP_015785358.1">
    <property type="nucleotide sequence ID" value="NC_011726.1"/>
</dbReference>
<protein>
    <recommendedName>
        <fullName evidence="4">Glycosyltransferase RgtA/B/C/D-like domain-containing protein</fullName>
    </recommendedName>
</protein>
<gene>
    <name evidence="2" type="ordered locus">PCC8801_4381</name>
</gene>
<keyword evidence="1" id="KW-0472">Membrane</keyword>
<dbReference type="HOGENOM" id="CLU_041267_0_0_3"/>
<dbReference type="AlphaFoldDB" id="B7JVH0"/>
<feature type="transmembrane region" description="Helical" evidence="1">
    <location>
        <begin position="134"/>
        <end position="153"/>
    </location>
</feature>
<feature type="transmembrane region" description="Helical" evidence="1">
    <location>
        <begin position="200"/>
        <end position="222"/>
    </location>
</feature>
<keyword evidence="1" id="KW-0812">Transmembrane</keyword>
<dbReference type="eggNOG" id="COG2194">
    <property type="taxonomic scope" value="Bacteria"/>
</dbReference>
<dbReference type="EMBL" id="CP001287">
    <property type="protein sequence ID" value="ACK68303.1"/>
    <property type="molecule type" value="Genomic_DNA"/>
</dbReference>
<dbReference type="Proteomes" id="UP000008204">
    <property type="component" value="Chromosome"/>
</dbReference>
<keyword evidence="3" id="KW-1185">Reference proteome</keyword>
<feature type="transmembrane region" description="Helical" evidence="1">
    <location>
        <begin position="165"/>
        <end position="180"/>
    </location>
</feature>
<feature type="transmembrane region" description="Helical" evidence="1">
    <location>
        <begin position="397"/>
        <end position="418"/>
    </location>
</feature>
<feature type="transmembrane region" description="Helical" evidence="1">
    <location>
        <begin position="493"/>
        <end position="513"/>
    </location>
</feature>